<feature type="domain" description="Glycosyl hydrolase family 36 N-terminal" evidence="9">
    <location>
        <begin position="31"/>
        <end position="287"/>
    </location>
</feature>
<accession>A0A380K6P2</accession>
<dbReference type="GO" id="GO:0016052">
    <property type="term" value="P:carbohydrate catabolic process"/>
    <property type="evidence" value="ECO:0007669"/>
    <property type="project" value="InterPro"/>
</dbReference>
<feature type="domain" description="Glycosyl hydrolase family 36 C-terminal" evidence="8">
    <location>
        <begin position="651"/>
        <end position="727"/>
    </location>
</feature>
<evidence type="ECO:0000259" key="9">
    <source>
        <dbReference type="Pfam" id="PF16875"/>
    </source>
</evidence>
<evidence type="ECO:0000256" key="6">
    <source>
        <dbReference type="PIRNR" id="PIRNR005536"/>
    </source>
</evidence>
<dbReference type="PRINTS" id="PR00743">
    <property type="entry name" value="GLHYDRLASE36"/>
</dbReference>
<evidence type="ECO:0000256" key="7">
    <source>
        <dbReference type="PIRSR" id="PIRSR005536-1"/>
    </source>
</evidence>
<dbReference type="GO" id="GO:0004557">
    <property type="term" value="F:alpha-galactosidase activity"/>
    <property type="evidence" value="ECO:0007669"/>
    <property type="project" value="UniProtKB-UniRule"/>
</dbReference>
<dbReference type="Pfam" id="PF16874">
    <property type="entry name" value="Glyco_hydro_36C"/>
    <property type="match status" value="1"/>
</dbReference>
<evidence type="ECO:0000313" key="11">
    <source>
        <dbReference type="Proteomes" id="UP000254924"/>
    </source>
</evidence>
<dbReference type="InterPro" id="IPR002252">
    <property type="entry name" value="Glyco_hydro_36"/>
</dbReference>
<dbReference type="PANTHER" id="PTHR43053">
    <property type="entry name" value="GLYCOSIDASE FAMILY 31"/>
    <property type="match status" value="1"/>
</dbReference>
<sequence>MTGLIQFDEKTGVFHLHNQQISYLFAVEEGGLLGHIYFGHRLKDYHGGRAYPRIDRGFSGNLTDISERGYSPDTLLREYSETGFGDYRLPAILIKQENGSQATRFTYEGYRIDKGKPKLEGLPATYALEEDEAETLTVVLVDAVAKLKLSLFYTIYRDRAVITRSCRLENHSDVPVFIDKLASMTLDFTAQPLELISLPGAHVNERQLTRETIRYGQKRLVSRRGTTSHQMNNAAALVSPQTNEFFGEAYGFALVYSGNHAIEIERDQIDQTRVVIGINEEQFSWQLSPKESFQTPEVVMVYSDKGLNAMSQTYHDLVNERLVRSYKHQTRPILVNNWEATYFDFTEDTLRPIVDEAQQLGIEMFVLDDGWFGCRDDDTTSLGDWFVDKKKFPNGLSHFAEYVHSKGLQFGLWVEPEMISVDSELYRNHPDYRLEVPNRSPLLGRQQFVLDLGRKEVRQAVIEQLESLLDQGFIDYIKWDMNRHLSDVYSARLDGQCQGEVFHRYTLGLYEMLEYLTSKYPDVLWEGCSGGGGRFDFGFAYYMPQSWTSDNTDAIARLGIQYGTSLFYPISTITSHVSATPNHQTGRLTPFATRGDVAMSGVLGYELDLTKLTTAEKNLVKEQVEDYKSIRHLVQFGRFSRLMSPFEDNRAAWMFTNADKSEILVFTFMILNHAQQPIPLVTLNGLNTDKCYQNVETKEIITGSELEYLGWYEALSDKDFVSHRYHFKEVKGGDSR</sequence>
<reference evidence="10 11" key="1">
    <citation type="submission" date="2018-06" db="EMBL/GenBank/DDBJ databases">
        <authorList>
            <consortium name="Pathogen Informatics"/>
            <person name="Doyle S."/>
        </authorList>
    </citation>
    <scope>NUCLEOTIDE SEQUENCE [LARGE SCALE GENOMIC DNA]</scope>
    <source>
        <strain evidence="10 11">NCTC12224</strain>
    </source>
</reference>
<keyword evidence="4 6" id="KW-0378">Hydrolase</keyword>
<dbReference type="InterPro" id="IPR031704">
    <property type="entry name" value="Glyco_hydro_36_N"/>
</dbReference>
<comment type="catalytic activity">
    <reaction evidence="1 6">
        <text>Hydrolysis of terminal, non-reducing alpha-D-galactose residues in alpha-D-galactosides, including galactose oligosaccharides, galactomannans and galactolipids.</text>
        <dbReference type="EC" id="3.2.1.22"/>
    </reaction>
</comment>
<dbReference type="EMBL" id="UHFN01000007">
    <property type="protein sequence ID" value="SUN59727.1"/>
    <property type="molecule type" value="Genomic_DNA"/>
</dbReference>
<keyword evidence="11" id="KW-1185">Reference proteome</keyword>
<evidence type="ECO:0000256" key="4">
    <source>
        <dbReference type="ARBA" id="ARBA00022801"/>
    </source>
</evidence>
<evidence type="ECO:0000256" key="3">
    <source>
        <dbReference type="ARBA" id="ARBA00012755"/>
    </source>
</evidence>
<dbReference type="InterPro" id="IPR050985">
    <property type="entry name" value="Alpha-glycosidase_related"/>
</dbReference>
<dbReference type="PROSITE" id="PS00512">
    <property type="entry name" value="ALPHA_GALACTOSIDASE"/>
    <property type="match status" value="1"/>
</dbReference>
<comment type="similarity">
    <text evidence="2">Belongs to the glycosyl hydrolase 36 family.</text>
</comment>
<dbReference type="SUPFAM" id="SSF51445">
    <property type="entry name" value="(Trans)glycosidases"/>
    <property type="match status" value="1"/>
</dbReference>
<evidence type="ECO:0000259" key="8">
    <source>
        <dbReference type="Pfam" id="PF16874"/>
    </source>
</evidence>
<dbReference type="InterPro" id="IPR013780">
    <property type="entry name" value="Glyco_hydro_b"/>
</dbReference>
<dbReference type="Proteomes" id="UP000254924">
    <property type="component" value="Unassembled WGS sequence"/>
</dbReference>
<evidence type="ECO:0000256" key="5">
    <source>
        <dbReference type="ARBA" id="ARBA00023295"/>
    </source>
</evidence>
<dbReference type="FunFam" id="3.20.20.70:FF:000118">
    <property type="entry name" value="Alpha-galactosidase"/>
    <property type="match status" value="1"/>
</dbReference>
<dbReference type="Gene3D" id="3.20.20.70">
    <property type="entry name" value="Aldolase class I"/>
    <property type="match status" value="1"/>
</dbReference>
<name>A0A380K6P2_9STRE</name>
<feature type="active site" description="Proton donor" evidence="7">
    <location>
        <position position="550"/>
    </location>
</feature>
<dbReference type="PANTHER" id="PTHR43053:SF3">
    <property type="entry name" value="ALPHA-GALACTOSIDASE C-RELATED"/>
    <property type="match status" value="1"/>
</dbReference>
<evidence type="ECO:0000256" key="1">
    <source>
        <dbReference type="ARBA" id="ARBA00001255"/>
    </source>
</evidence>
<protein>
    <recommendedName>
        <fullName evidence="3 6">Alpha-galactosidase</fullName>
        <ecNumber evidence="3 6">3.2.1.22</ecNumber>
    </recommendedName>
</protein>
<gene>
    <name evidence="10" type="primary">aga</name>
    <name evidence="10" type="ORF">NCTC12224_00541</name>
</gene>
<keyword evidence="5 6" id="KW-0326">Glycosidase</keyword>
<dbReference type="Gene3D" id="2.70.98.60">
    <property type="entry name" value="alpha-galactosidase from lactobacil brevis"/>
    <property type="match status" value="1"/>
</dbReference>
<dbReference type="AlphaFoldDB" id="A0A380K6P2"/>
<evidence type="ECO:0000313" key="10">
    <source>
        <dbReference type="EMBL" id="SUN59727.1"/>
    </source>
</evidence>
<dbReference type="PIRSF" id="PIRSF005536">
    <property type="entry name" value="Agal"/>
    <property type="match status" value="1"/>
</dbReference>
<dbReference type="InterPro" id="IPR000111">
    <property type="entry name" value="Glyco_hydro_27/36_CS"/>
</dbReference>
<dbReference type="CDD" id="cd14791">
    <property type="entry name" value="GH36"/>
    <property type="match status" value="1"/>
</dbReference>
<dbReference type="Gene3D" id="2.60.40.1180">
    <property type="entry name" value="Golgi alpha-mannosidase II"/>
    <property type="match status" value="1"/>
</dbReference>
<proteinExistence type="inferred from homology"/>
<dbReference type="OrthoDB" id="9758822at2"/>
<dbReference type="InterPro" id="IPR038417">
    <property type="entry name" value="Alpga-gal_N_sf"/>
</dbReference>
<organism evidence="10 11">
    <name type="scientific">Streptococcus hyointestinalis</name>
    <dbReference type="NCBI Taxonomy" id="1337"/>
    <lineage>
        <taxon>Bacteria</taxon>
        <taxon>Bacillati</taxon>
        <taxon>Bacillota</taxon>
        <taxon>Bacilli</taxon>
        <taxon>Lactobacillales</taxon>
        <taxon>Streptococcaceae</taxon>
        <taxon>Streptococcus</taxon>
    </lineage>
</organism>
<feature type="active site" description="Nucleophile" evidence="7">
    <location>
        <position position="480"/>
    </location>
</feature>
<dbReference type="InterPro" id="IPR013785">
    <property type="entry name" value="Aldolase_TIM"/>
</dbReference>
<dbReference type="Pfam" id="PF02065">
    <property type="entry name" value="Melibiase"/>
    <property type="match status" value="1"/>
</dbReference>
<dbReference type="Pfam" id="PF16875">
    <property type="entry name" value="Glyco_hydro_36N"/>
    <property type="match status" value="1"/>
</dbReference>
<dbReference type="InterPro" id="IPR031705">
    <property type="entry name" value="Glyco_hydro_36_C"/>
</dbReference>
<evidence type="ECO:0000256" key="2">
    <source>
        <dbReference type="ARBA" id="ARBA00006202"/>
    </source>
</evidence>
<dbReference type="EC" id="3.2.1.22" evidence="3 6"/>
<dbReference type="InterPro" id="IPR017853">
    <property type="entry name" value="GH"/>
</dbReference>